<feature type="compositionally biased region" description="Low complexity" evidence="6">
    <location>
        <begin position="403"/>
        <end position="417"/>
    </location>
</feature>
<dbReference type="InterPro" id="IPR017441">
    <property type="entry name" value="Protein_kinase_ATP_BS"/>
</dbReference>
<evidence type="ECO:0000313" key="10">
    <source>
        <dbReference type="Proteomes" id="UP000440224"/>
    </source>
</evidence>
<feature type="binding site" evidence="5">
    <location>
        <position position="123"/>
    </location>
    <ligand>
        <name>ATP</name>
        <dbReference type="ChEBI" id="CHEBI:30616"/>
    </ligand>
</feature>
<feature type="domain" description="Protein kinase" evidence="8">
    <location>
        <begin position="94"/>
        <end position="363"/>
    </location>
</feature>
<feature type="compositionally biased region" description="Basic and acidic residues" evidence="6">
    <location>
        <begin position="553"/>
        <end position="569"/>
    </location>
</feature>
<proteinExistence type="predicted"/>
<dbReference type="InterPro" id="IPR008271">
    <property type="entry name" value="Ser/Thr_kinase_AS"/>
</dbReference>
<evidence type="ECO:0000313" key="9">
    <source>
        <dbReference type="EMBL" id="MRG96696.1"/>
    </source>
</evidence>
<keyword evidence="7" id="KW-0812">Transmembrane</keyword>
<dbReference type="CDD" id="cd14014">
    <property type="entry name" value="STKc_PknB_like"/>
    <property type="match status" value="1"/>
</dbReference>
<dbReference type="OrthoDB" id="5503896at2"/>
<evidence type="ECO:0000256" key="4">
    <source>
        <dbReference type="ARBA" id="ARBA00022840"/>
    </source>
</evidence>
<evidence type="ECO:0000256" key="6">
    <source>
        <dbReference type="SAM" id="MobiDB-lite"/>
    </source>
</evidence>
<sequence>MISWFSPRSRLAWFCRDLQSYRRGTHYGPSGGTMPRRDVRDADRRRMKCLRARSAARPRGGVGQIPFFIESEGTMSKQEASNIVSVGDVLAGKYRVEKVLGMGGMGVVVAATHLDLREVRAVKLMRPDASSEQSVERFLREARAVVRLRSEHVAEVYDVGRLDSGAPYIVMEMLEGHDLAALQKRRGAFPIEDAVLYVSQACHALAEAHAAGIVHRDLKPGNLFLTRRKDGSPCIKVLDFGISKHTSPDCGDPEMTGARDLMGSPLYMAPEQMRSASKVCARADVWALGAILYKLLTGRAPFQAPTVPEIFAAALAKPVKSPSAIRPDVPRGLDDVVLRCLDKQPTRRYTSATDLLAALRPFGPWGVAEEEGEATRIVAAAARRSSIPPGRLRLVTPRETLDSSGLSPLPASIPPSSRRARRPSRPVLTLDEEQPADSSGKTDRSVGPWEGSQAKPPSRPARLVLVAGLTALSALAGAGIAAIGVHWPHVTITTHRAEESRAPGVHGPLGITNESFPTPAAQAPAPTVTPVANEMNIVRTPAATLVPAASASARKELAPARETTGEKPPRSAAARSGHPTPRDYDPFTGRH</sequence>
<evidence type="ECO:0000256" key="1">
    <source>
        <dbReference type="ARBA" id="ARBA00022679"/>
    </source>
</evidence>
<dbReference type="GO" id="GO:0004674">
    <property type="term" value="F:protein serine/threonine kinase activity"/>
    <property type="evidence" value="ECO:0007669"/>
    <property type="project" value="TreeGrafter"/>
</dbReference>
<dbReference type="Gene3D" id="3.30.200.20">
    <property type="entry name" value="Phosphorylase Kinase, domain 1"/>
    <property type="match status" value="1"/>
</dbReference>
<keyword evidence="1" id="KW-0808">Transferase</keyword>
<evidence type="ECO:0000256" key="3">
    <source>
        <dbReference type="ARBA" id="ARBA00022777"/>
    </source>
</evidence>
<dbReference type="PROSITE" id="PS00108">
    <property type="entry name" value="PROTEIN_KINASE_ST"/>
    <property type="match status" value="1"/>
</dbReference>
<dbReference type="InterPro" id="IPR000719">
    <property type="entry name" value="Prot_kinase_dom"/>
</dbReference>
<dbReference type="Pfam" id="PF00069">
    <property type="entry name" value="Pkinase"/>
    <property type="match status" value="1"/>
</dbReference>
<evidence type="ECO:0000256" key="5">
    <source>
        <dbReference type="PROSITE-ProRule" id="PRU10141"/>
    </source>
</evidence>
<evidence type="ECO:0000256" key="7">
    <source>
        <dbReference type="SAM" id="Phobius"/>
    </source>
</evidence>
<dbReference type="SMART" id="SM00220">
    <property type="entry name" value="S_TKc"/>
    <property type="match status" value="1"/>
</dbReference>
<keyword evidence="7" id="KW-0472">Membrane</keyword>
<dbReference type="PANTHER" id="PTHR43289:SF6">
    <property type="entry name" value="SERINE_THREONINE-PROTEIN KINASE NEKL-3"/>
    <property type="match status" value="1"/>
</dbReference>
<dbReference type="EMBL" id="WJIE01000013">
    <property type="protein sequence ID" value="MRG96696.1"/>
    <property type="molecule type" value="Genomic_DNA"/>
</dbReference>
<evidence type="ECO:0000256" key="2">
    <source>
        <dbReference type="ARBA" id="ARBA00022741"/>
    </source>
</evidence>
<dbReference type="PROSITE" id="PS00107">
    <property type="entry name" value="PROTEIN_KINASE_ATP"/>
    <property type="match status" value="1"/>
</dbReference>
<accession>A0A6N7Q0K0</accession>
<keyword evidence="2 5" id="KW-0547">Nucleotide-binding</keyword>
<reference evidence="9 10" key="1">
    <citation type="submission" date="2019-10" db="EMBL/GenBank/DDBJ databases">
        <title>A soil myxobacterium in the family Polyangiaceae.</title>
        <authorList>
            <person name="Li Y."/>
            <person name="Wang J."/>
        </authorList>
    </citation>
    <scope>NUCLEOTIDE SEQUENCE [LARGE SCALE GENOMIC DNA]</scope>
    <source>
        <strain evidence="9 10">DSM 14734</strain>
    </source>
</reference>
<dbReference type="InterPro" id="IPR011009">
    <property type="entry name" value="Kinase-like_dom_sf"/>
</dbReference>
<dbReference type="Proteomes" id="UP000440224">
    <property type="component" value="Unassembled WGS sequence"/>
</dbReference>
<dbReference type="AlphaFoldDB" id="A0A6N7Q0K0"/>
<dbReference type="GO" id="GO:0005524">
    <property type="term" value="F:ATP binding"/>
    <property type="evidence" value="ECO:0007669"/>
    <property type="project" value="UniProtKB-UniRule"/>
</dbReference>
<feature type="region of interest" description="Disordered" evidence="6">
    <location>
        <begin position="545"/>
        <end position="591"/>
    </location>
</feature>
<dbReference type="PROSITE" id="PS50011">
    <property type="entry name" value="PROTEIN_KINASE_DOM"/>
    <property type="match status" value="1"/>
</dbReference>
<keyword evidence="3 9" id="KW-0418">Kinase</keyword>
<feature type="region of interest" description="Disordered" evidence="6">
    <location>
        <begin position="390"/>
        <end position="458"/>
    </location>
</feature>
<feature type="transmembrane region" description="Helical" evidence="7">
    <location>
        <begin position="463"/>
        <end position="487"/>
    </location>
</feature>
<keyword evidence="10" id="KW-1185">Reference proteome</keyword>
<name>A0A6N7Q0K0_9BACT</name>
<evidence type="ECO:0000259" key="8">
    <source>
        <dbReference type="PROSITE" id="PS50011"/>
    </source>
</evidence>
<comment type="caution">
    <text evidence="9">The sequence shown here is derived from an EMBL/GenBank/DDBJ whole genome shotgun (WGS) entry which is preliminary data.</text>
</comment>
<organism evidence="9 10">
    <name type="scientific">Polyangium spumosum</name>
    <dbReference type="NCBI Taxonomy" id="889282"/>
    <lineage>
        <taxon>Bacteria</taxon>
        <taxon>Pseudomonadati</taxon>
        <taxon>Myxococcota</taxon>
        <taxon>Polyangia</taxon>
        <taxon>Polyangiales</taxon>
        <taxon>Polyangiaceae</taxon>
        <taxon>Polyangium</taxon>
    </lineage>
</organism>
<keyword evidence="4 5" id="KW-0067">ATP-binding</keyword>
<protein>
    <submittedName>
        <fullName evidence="9">Protein kinase</fullName>
    </submittedName>
</protein>
<gene>
    <name evidence="9" type="ORF">GF068_32950</name>
</gene>
<dbReference type="SUPFAM" id="SSF56112">
    <property type="entry name" value="Protein kinase-like (PK-like)"/>
    <property type="match status" value="1"/>
</dbReference>
<dbReference type="PANTHER" id="PTHR43289">
    <property type="entry name" value="MITOGEN-ACTIVATED PROTEIN KINASE KINASE KINASE 20-RELATED"/>
    <property type="match status" value="1"/>
</dbReference>
<keyword evidence="7" id="KW-1133">Transmembrane helix</keyword>
<dbReference type="Gene3D" id="1.10.510.10">
    <property type="entry name" value="Transferase(Phosphotransferase) domain 1"/>
    <property type="match status" value="1"/>
</dbReference>